<organism evidence="3 4">
    <name type="scientific">Roseimicrobium gellanilyticum</name>
    <dbReference type="NCBI Taxonomy" id="748857"/>
    <lineage>
        <taxon>Bacteria</taxon>
        <taxon>Pseudomonadati</taxon>
        <taxon>Verrucomicrobiota</taxon>
        <taxon>Verrucomicrobiia</taxon>
        <taxon>Verrucomicrobiales</taxon>
        <taxon>Verrucomicrobiaceae</taxon>
        <taxon>Roseimicrobium</taxon>
    </lineage>
</organism>
<feature type="signal peptide" evidence="2">
    <location>
        <begin position="1"/>
        <end position="24"/>
    </location>
</feature>
<evidence type="ECO:0000313" key="4">
    <source>
        <dbReference type="Proteomes" id="UP000253426"/>
    </source>
</evidence>
<evidence type="ECO:0008006" key="5">
    <source>
        <dbReference type="Google" id="ProtNLM"/>
    </source>
</evidence>
<feature type="region of interest" description="Disordered" evidence="1">
    <location>
        <begin position="231"/>
        <end position="256"/>
    </location>
</feature>
<gene>
    <name evidence="3" type="ORF">DES53_104208</name>
</gene>
<keyword evidence="2" id="KW-0732">Signal</keyword>
<dbReference type="OrthoDB" id="192287at2"/>
<dbReference type="Proteomes" id="UP000253426">
    <property type="component" value="Unassembled WGS sequence"/>
</dbReference>
<accession>A0A366HML0</accession>
<comment type="caution">
    <text evidence="3">The sequence shown here is derived from an EMBL/GenBank/DDBJ whole genome shotgun (WGS) entry which is preliminary data.</text>
</comment>
<dbReference type="RefSeq" id="WP_113958796.1">
    <property type="nucleotide sequence ID" value="NZ_QNRR01000004.1"/>
</dbReference>
<evidence type="ECO:0000256" key="1">
    <source>
        <dbReference type="SAM" id="MobiDB-lite"/>
    </source>
</evidence>
<feature type="chain" id="PRO_5016833894" description="Secreted protein" evidence="2">
    <location>
        <begin position="25"/>
        <end position="256"/>
    </location>
</feature>
<keyword evidence="4" id="KW-1185">Reference proteome</keyword>
<dbReference type="AlphaFoldDB" id="A0A366HML0"/>
<dbReference type="EMBL" id="QNRR01000004">
    <property type="protein sequence ID" value="RBP44388.1"/>
    <property type="molecule type" value="Genomic_DNA"/>
</dbReference>
<proteinExistence type="predicted"/>
<name>A0A366HML0_9BACT</name>
<sequence>MHSAFHNFLIAVTVLAAATTTAVAQAPASPMPVDNDLPQPISEQDTAELLMHSPFTRNLNLEDSLQLTGVAYVEGKPVATVYNRDTRQSFVVSDQPNASGWTLKDVAPSTDLKTAHVTMMIGPEEIRLAYGNEQITPGAAKKGVPTANMARTDLPSGQMPMVAHNRGGDSNHMTPSGKIRTSSYLGENGREMYASLSDKARDKFKEVVRARFEQKPDMTEEQRNAYAQKVFKSIKDSDTKATTNAGNDRKPDRRSR</sequence>
<evidence type="ECO:0000256" key="2">
    <source>
        <dbReference type="SAM" id="SignalP"/>
    </source>
</evidence>
<protein>
    <recommendedName>
        <fullName evidence="5">Secreted protein</fullName>
    </recommendedName>
</protein>
<evidence type="ECO:0000313" key="3">
    <source>
        <dbReference type="EMBL" id="RBP44388.1"/>
    </source>
</evidence>
<reference evidence="3 4" key="1">
    <citation type="submission" date="2018-06" db="EMBL/GenBank/DDBJ databases">
        <title>Genomic Encyclopedia of Type Strains, Phase IV (KMG-IV): sequencing the most valuable type-strain genomes for metagenomic binning, comparative biology and taxonomic classification.</title>
        <authorList>
            <person name="Goeker M."/>
        </authorList>
    </citation>
    <scope>NUCLEOTIDE SEQUENCE [LARGE SCALE GENOMIC DNA]</scope>
    <source>
        <strain evidence="3 4">DSM 25532</strain>
    </source>
</reference>